<dbReference type="EMBL" id="FQVN01000001">
    <property type="protein sequence ID" value="SHE66429.1"/>
    <property type="molecule type" value="Genomic_DNA"/>
</dbReference>
<evidence type="ECO:0000256" key="1">
    <source>
        <dbReference type="SAM" id="MobiDB-lite"/>
    </source>
</evidence>
<dbReference type="STRING" id="2017.SAMN05444320_101717"/>
<keyword evidence="4" id="KW-1185">Reference proteome</keyword>
<dbReference type="Proteomes" id="UP000184501">
    <property type="component" value="Unassembled WGS sequence"/>
</dbReference>
<evidence type="ECO:0000313" key="4">
    <source>
        <dbReference type="Proteomes" id="UP000184501"/>
    </source>
</evidence>
<evidence type="ECO:0000313" key="3">
    <source>
        <dbReference type="EMBL" id="SHE66429.1"/>
    </source>
</evidence>
<accession>A0A1M4VBU9</accession>
<name>A0A1M4VBU9_STRHI</name>
<dbReference type="OrthoDB" id="3695687at2"/>
<keyword evidence="2" id="KW-1133">Transmembrane helix</keyword>
<evidence type="ECO:0000256" key="2">
    <source>
        <dbReference type="SAM" id="Phobius"/>
    </source>
</evidence>
<protein>
    <submittedName>
        <fullName evidence="3">Uncharacterized protein</fullName>
    </submittedName>
</protein>
<proteinExistence type="predicted"/>
<organism evidence="3 4">
    <name type="scientific">Streptoalloteichus hindustanus</name>
    <dbReference type="NCBI Taxonomy" id="2017"/>
    <lineage>
        <taxon>Bacteria</taxon>
        <taxon>Bacillati</taxon>
        <taxon>Actinomycetota</taxon>
        <taxon>Actinomycetes</taxon>
        <taxon>Pseudonocardiales</taxon>
        <taxon>Pseudonocardiaceae</taxon>
        <taxon>Streptoalloteichus</taxon>
    </lineage>
</organism>
<keyword evidence="2" id="KW-0812">Transmembrane</keyword>
<keyword evidence="2" id="KW-0472">Membrane</keyword>
<feature type="region of interest" description="Disordered" evidence="1">
    <location>
        <begin position="161"/>
        <end position="180"/>
    </location>
</feature>
<sequence>MEMRDEDREVVARLRDLASGPAPGVRTGLAEVVARGRRRLLWSRAGSALGAVVVVGALGAAAIGWGADDLARPLPPAGGSASTTSVPAFAWPRVDLPPRTPYGTWSPGWTAPPPPDRPLVTRAWCSSDERDEIRPFVGSRPVDDRELRAFMASTRAAAGPVRVSEPSRWDSKESPGSLKQPSFRFEVDLTDEKGTGSLAVEASRLEESPERAADRHAFSYRNCQPPHRKVLPDGTVLQMYEVVPSEPFQSLVQKAAVYRPDGTLFTLSLQNWGSPDVRPDRRTPGAVDRFGPGRATLPLGEAQLAAVAEGLARRLG</sequence>
<feature type="transmembrane region" description="Helical" evidence="2">
    <location>
        <begin position="45"/>
        <end position="67"/>
    </location>
</feature>
<dbReference type="AlphaFoldDB" id="A0A1M4VBU9"/>
<reference evidence="3 4" key="1">
    <citation type="submission" date="2016-11" db="EMBL/GenBank/DDBJ databases">
        <authorList>
            <person name="Jaros S."/>
            <person name="Januszkiewicz K."/>
            <person name="Wedrychowicz H."/>
        </authorList>
    </citation>
    <scope>NUCLEOTIDE SEQUENCE [LARGE SCALE GENOMIC DNA]</scope>
    <source>
        <strain evidence="3 4">DSM 44523</strain>
    </source>
</reference>
<gene>
    <name evidence="3" type="ORF">SAMN05444320_101717</name>
</gene>